<evidence type="ECO:0000313" key="3">
    <source>
        <dbReference type="Proteomes" id="UP000228775"/>
    </source>
</evidence>
<dbReference type="Proteomes" id="UP000228775">
    <property type="component" value="Unassembled WGS sequence"/>
</dbReference>
<dbReference type="Gene3D" id="3.40.630.10">
    <property type="entry name" value="Zn peptidases"/>
    <property type="match status" value="1"/>
</dbReference>
<accession>A0A2M7AW12</accession>
<proteinExistence type="predicted"/>
<comment type="caution">
    <text evidence="2">The sequence shown here is derived from an EMBL/GenBank/DDBJ whole genome shotgun (WGS) entry which is preliminary data.</text>
</comment>
<dbReference type="InterPro" id="IPR007484">
    <property type="entry name" value="Peptidase_M28"/>
</dbReference>
<protein>
    <recommendedName>
        <fullName evidence="1">Peptidase M28 domain-containing protein</fullName>
    </recommendedName>
</protein>
<dbReference type="EMBL" id="PEVY01000093">
    <property type="protein sequence ID" value="PIU74759.1"/>
    <property type="molecule type" value="Genomic_DNA"/>
</dbReference>
<feature type="domain" description="Peptidase M28" evidence="1">
    <location>
        <begin position="161"/>
        <end position="207"/>
    </location>
</feature>
<evidence type="ECO:0000313" key="2">
    <source>
        <dbReference type="EMBL" id="PIU74759.1"/>
    </source>
</evidence>
<dbReference type="AlphaFoldDB" id="A0A2M7AW12"/>
<dbReference type="SUPFAM" id="SSF53187">
    <property type="entry name" value="Zn-dependent exopeptidases"/>
    <property type="match status" value="1"/>
</dbReference>
<name>A0A2M7AW12_9BACT</name>
<organism evidence="2 3">
    <name type="scientific">Candidatus Portnoybacteria bacterium CG06_land_8_20_14_3_00_39_12</name>
    <dbReference type="NCBI Taxonomy" id="1974809"/>
    <lineage>
        <taxon>Bacteria</taxon>
        <taxon>Candidatus Portnoyibacteriota</taxon>
    </lineage>
</organism>
<reference evidence="3" key="1">
    <citation type="submission" date="2017-09" db="EMBL/GenBank/DDBJ databases">
        <title>Depth-based differentiation of microbial function through sediment-hosted aquifers and enrichment of novel symbionts in the deep terrestrial subsurface.</title>
        <authorList>
            <person name="Probst A.J."/>
            <person name="Ladd B."/>
            <person name="Jarett J.K."/>
            <person name="Geller-Mcgrath D.E."/>
            <person name="Sieber C.M.K."/>
            <person name="Emerson J.B."/>
            <person name="Anantharaman K."/>
            <person name="Thomas B.C."/>
            <person name="Malmstrom R."/>
            <person name="Stieglmeier M."/>
            <person name="Klingl A."/>
            <person name="Woyke T."/>
            <person name="Ryan C.M."/>
            <person name="Banfield J.F."/>
        </authorList>
    </citation>
    <scope>NUCLEOTIDE SEQUENCE [LARGE SCALE GENOMIC DNA]</scope>
</reference>
<dbReference type="Pfam" id="PF04389">
    <property type="entry name" value="Peptidase_M28"/>
    <property type="match status" value="1"/>
</dbReference>
<sequence length="313" mass="35274">MAFNQIGFIKKFLTFSPREGKNETKAGKYLTGLLEEVKINYSLQKFSLTIPQTVKAELTADAKNIPCAALCFASGEIDSKDNILSSLTHTEKNFPFIGFNPYCPGISATGRAIKHPALAIARDDLPIIFKAKKIKGIVKIKPVKHKSQNILAGNLTNPKNLVFTHYDSVYSGAVDNASGVAVTLKLIFDQSKLLKTTQFVLSGNEELCYDFPIYWGRGYRQFEKKYLHLMKQSRKIFIIDCVGNAPTQFLNDPYWVNEGFPVKNVKRLLSKTAMVTGNFPKLMKYYHSPLDTIDKLKKQYLDEAYHLVLKSLS</sequence>
<evidence type="ECO:0000259" key="1">
    <source>
        <dbReference type="Pfam" id="PF04389"/>
    </source>
</evidence>
<gene>
    <name evidence="2" type="ORF">COS76_04405</name>
</gene>